<feature type="transmembrane region" description="Helical" evidence="1">
    <location>
        <begin position="67"/>
        <end position="84"/>
    </location>
</feature>
<accession>A0A812V8P7</accession>
<keyword evidence="1" id="KW-0812">Transmembrane</keyword>
<proteinExistence type="predicted"/>
<keyword evidence="1" id="KW-1133">Transmembrane helix</keyword>
<keyword evidence="1" id="KW-0472">Membrane</keyword>
<sequence>MKKLGTPLFLLHWVLIPLIAWPLRGSHVNFAAALHILAHVTAFLGIAVCNQLFALVRVATKAMSSDAWMVMGMLQVCSSYLIGVQKQSRKRAGRLQD</sequence>
<dbReference type="Proteomes" id="UP000649617">
    <property type="component" value="Unassembled WGS sequence"/>
</dbReference>
<dbReference type="AlphaFoldDB" id="A0A812V8P7"/>
<reference evidence="2" key="1">
    <citation type="submission" date="2021-02" db="EMBL/GenBank/DDBJ databases">
        <authorList>
            <person name="Dougan E. K."/>
            <person name="Rhodes N."/>
            <person name="Thang M."/>
            <person name="Chan C."/>
        </authorList>
    </citation>
    <scope>NUCLEOTIDE SEQUENCE</scope>
</reference>
<keyword evidence="3" id="KW-1185">Reference proteome</keyword>
<evidence type="ECO:0000256" key="1">
    <source>
        <dbReference type="SAM" id="Phobius"/>
    </source>
</evidence>
<organism evidence="2 3">
    <name type="scientific">Symbiodinium pilosum</name>
    <name type="common">Dinoflagellate</name>
    <dbReference type="NCBI Taxonomy" id="2952"/>
    <lineage>
        <taxon>Eukaryota</taxon>
        <taxon>Sar</taxon>
        <taxon>Alveolata</taxon>
        <taxon>Dinophyceae</taxon>
        <taxon>Suessiales</taxon>
        <taxon>Symbiodiniaceae</taxon>
        <taxon>Symbiodinium</taxon>
    </lineage>
</organism>
<feature type="transmembrane region" description="Helical" evidence="1">
    <location>
        <begin position="30"/>
        <end position="55"/>
    </location>
</feature>
<dbReference type="OrthoDB" id="441900at2759"/>
<gene>
    <name evidence="2" type="primary">styx-b</name>
    <name evidence="2" type="ORF">SPIL2461_LOCUS16349</name>
</gene>
<evidence type="ECO:0000313" key="2">
    <source>
        <dbReference type="EMBL" id="CAE7624536.1"/>
    </source>
</evidence>
<name>A0A812V8P7_SYMPI</name>
<evidence type="ECO:0000313" key="3">
    <source>
        <dbReference type="Proteomes" id="UP000649617"/>
    </source>
</evidence>
<comment type="caution">
    <text evidence="2">The sequence shown here is derived from an EMBL/GenBank/DDBJ whole genome shotgun (WGS) entry which is preliminary data.</text>
</comment>
<protein>
    <submittedName>
        <fullName evidence="2">Styx-b protein</fullName>
    </submittedName>
</protein>
<dbReference type="EMBL" id="CAJNIZ010042446">
    <property type="protein sequence ID" value="CAE7624536.1"/>
    <property type="molecule type" value="Genomic_DNA"/>
</dbReference>